<feature type="active site" description="Proton acceptor; for dehydratase activity" evidence="7">
    <location>
        <position position="1504"/>
    </location>
</feature>
<organism evidence="11 12">
    <name type="scientific">Actinoplanes auranticolor</name>
    <dbReference type="NCBI Taxonomy" id="47988"/>
    <lineage>
        <taxon>Bacteria</taxon>
        <taxon>Bacillati</taxon>
        <taxon>Actinomycetota</taxon>
        <taxon>Actinomycetes</taxon>
        <taxon>Micromonosporales</taxon>
        <taxon>Micromonosporaceae</taxon>
        <taxon>Actinoplanes</taxon>
    </lineage>
</organism>
<dbReference type="Pfam" id="PF02801">
    <property type="entry name" value="Ketoacyl-synt_C"/>
    <property type="match status" value="1"/>
</dbReference>
<dbReference type="InterPro" id="IPR013968">
    <property type="entry name" value="PKS_KR"/>
</dbReference>
<dbReference type="CDD" id="cd00833">
    <property type="entry name" value="PKS"/>
    <property type="match status" value="1"/>
</dbReference>
<dbReference type="Pfam" id="PF00698">
    <property type="entry name" value="Acyl_transf_1"/>
    <property type="match status" value="1"/>
</dbReference>
<dbReference type="PROSITE" id="PS50075">
    <property type="entry name" value="CARRIER"/>
    <property type="match status" value="2"/>
</dbReference>
<dbReference type="InterPro" id="IPR014030">
    <property type="entry name" value="Ketoacyl_synth_N"/>
</dbReference>
<dbReference type="SMART" id="SM00827">
    <property type="entry name" value="PKS_AT"/>
    <property type="match status" value="1"/>
</dbReference>
<feature type="domain" description="PKS/mFAS DH" evidence="10">
    <location>
        <begin position="1472"/>
        <end position="1736"/>
    </location>
</feature>
<keyword evidence="4" id="KW-0808">Transferase</keyword>
<dbReference type="InterPro" id="IPR032821">
    <property type="entry name" value="PKS_assoc"/>
</dbReference>
<dbReference type="PROSITE" id="PS52004">
    <property type="entry name" value="KS3_2"/>
    <property type="match status" value="1"/>
</dbReference>
<gene>
    <name evidence="11" type="ORF">Aau02nite_79480</name>
</gene>
<dbReference type="Gene3D" id="3.40.47.10">
    <property type="match status" value="1"/>
</dbReference>
<dbReference type="Proteomes" id="UP000681340">
    <property type="component" value="Unassembled WGS sequence"/>
</dbReference>
<feature type="domain" description="Carrier" evidence="8">
    <location>
        <begin position="2152"/>
        <end position="2227"/>
    </location>
</feature>
<dbReference type="InterPro" id="IPR049900">
    <property type="entry name" value="PKS_mFAS_DH"/>
</dbReference>
<evidence type="ECO:0000259" key="10">
    <source>
        <dbReference type="PROSITE" id="PS52019"/>
    </source>
</evidence>
<proteinExistence type="predicted"/>
<evidence type="ECO:0000256" key="2">
    <source>
        <dbReference type="ARBA" id="ARBA00022450"/>
    </source>
</evidence>
<keyword evidence="6" id="KW-0012">Acyltransferase</keyword>
<evidence type="ECO:0000256" key="3">
    <source>
        <dbReference type="ARBA" id="ARBA00022553"/>
    </source>
</evidence>
<dbReference type="Pfam" id="PF13193">
    <property type="entry name" value="AMP-binding_C"/>
    <property type="match status" value="1"/>
</dbReference>
<dbReference type="EMBL" id="BOQL01000072">
    <property type="protein sequence ID" value="GIM78155.1"/>
    <property type="molecule type" value="Genomic_DNA"/>
</dbReference>
<dbReference type="PANTHER" id="PTHR43775:SF51">
    <property type="entry name" value="INACTIVE PHENOLPHTHIOCEROL SYNTHESIS POLYKETIDE SYNTHASE TYPE I PKS1-RELATED"/>
    <property type="match status" value="1"/>
</dbReference>
<dbReference type="InterPro" id="IPR014043">
    <property type="entry name" value="Acyl_transferase_dom"/>
</dbReference>
<dbReference type="PROSITE" id="PS52019">
    <property type="entry name" value="PKS_MFAS_DH"/>
    <property type="match status" value="1"/>
</dbReference>
<dbReference type="SUPFAM" id="SSF53474">
    <property type="entry name" value="alpha/beta-Hydrolases"/>
    <property type="match status" value="1"/>
</dbReference>
<evidence type="ECO:0000256" key="4">
    <source>
        <dbReference type="ARBA" id="ARBA00022679"/>
    </source>
</evidence>
<dbReference type="Gene3D" id="3.40.50.1820">
    <property type="entry name" value="alpha/beta hydrolase"/>
    <property type="match status" value="1"/>
</dbReference>
<dbReference type="GO" id="GO:0004312">
    <property type="term" value="F:fatty acid synthase activity"/>
    <property type="evidence" value="ECO:0007669"/>
    <property type="project" value="TreeGrafter"/>
</dbReference>
<feature type="active site" description="Proton donor; for dehydratase activity" evidence="7">
    <location>
        <position position="1661"/>
    </location>
</feature>
<dbReference type="InterPro" id="IPR045851">
    <property type="entry name" value="AMP-bd_C_sf"/>
</dbReference>
<dbReference type="Pfam" id="PF08659">
    <property type="entry name" value="KR"/>
    <property type="match status" value="1"/>
</dbReference>
<dbReference type="Gene3D" id="3.40.366.10">
    <property type="entry name" value="Malonyl-Coenzyme A Acyl Carrier Protein, domain 2"/>
    <property type="match status" value="1"/>
</dbReference>
<dbReference type="GO" id="GO:0031177">
    <property type="term" value="F:phosphopantetheine binding"/>
    <property type="evidence" value="ECO:0007669"/>
    <property type="project" value="InterPro"/>
</dbReference>
<dbReference type="Gene3D" id="3.30.70.3290">
    <property type="match status" value="1"/>
</dbReference>
<dbReference type="Pfam" id="PF16197">
    <property type="entry name" value="KAsynt_C_assoc"/>
    <property type="match status" value="1"/>
</dbReference>
<dbReference type="InterPro" id="IPR055123">
    <property type="entry name" value="SpnB-like_Rossmann"/>
</dbReference>
<dbReference type="Pfam" id="PF00550">
    <property type="entry name" value="PP-binding"/>
    <property type="match status" value="2"/>
</dbReference>
<comment type="caution">
    <text evidence="11">The sequence shown here is derived from an EMBL/GenBank/DDBJ whole genome shotgun (WGS) entry which is preliminary data.</text>
</comment>
<dbReference type="SMART" id="SM00823">
    <property type="entry name" value="PKS_PP"/>
    <property type="match status" value="2"/>
</dbReference>
<evidence type="ECO:0000259" key="8">
    <source>
        <dbReference type="PROSITE" id="PS50075"/>
    </source>
</evidence>
<feature type="region of interest" description="N-terminal hotdog fold" evidence="7">
    <location>
        <begin position="1472"/>
        <end position="1590"/>
    </location>
</feature>
<dbReference type="GO" id="GO:0004315">
    <property type="term" value="F:3-oxoacyl-[acyl-carrier-protein] synthase activity"/>
    <property type="evidence" value="ECO:0007669"/>
    <property type="project" value="InterPro"/>
</dbReference>
<evidence type="ECO:0000313" key="12">
    <source>
        <dbReference type="Proteomes" id="UP000681340"/>
    </source>
</evidence>
<evidence type="ECO:0000256" key="5">
    <source>
        <dbReference type="ARBA" id="ARBA00022737"/>
    </source>
</evidence>
<dbReference type="CDD" id="cd08956">
    <property type="entry name" value="KR_3_FAS_SDR_x"/>
    <property type="match status" value="1"/>
</dbReference>
<dbReference type="InterPro" id="IPR042104">
    <property type="entry name" value="PKS_dehydratase_sf"/>
</dbReference>
<dbReference type="Gene3D" id="1.10.1200.10">
    <property type="entry name" value="ACP-like"/>
    <property type="match status" value="2"/>
</dbReference>
<dbReference type="InterPro" id="IPR000873">
    <property type="entry name" value="AMP-dep_synth/lig_dom"/>
</dbReference>
<dbReference type="InterPro" id="IPR020802">
    <property type="entry name" value="TesA-like"/>
</dbReference>
<dbReference type="InterPro" id="IPR016036">
    <property type="entry name" value="Malonyl_transacylase_ACP-bd"/>
</dbReference>
<dbReference type="SUPFAM" id="SSF53901">
    <property type="entry name" value="Thiolase-like"/>
    <property type="match status" value="1"/>
</dbReference>
<dbReference type="InterPro" id="IPR036291">
    <property type="entry name" value="NAD(P)-bd_dom_sf"/>
</dbReference>
<dbReference type="SMART" id="SM01294">
    <property type="entry name" value="PKS_PP_betabranch"/>
    <property type="match status" value="1"/>
</dbReference>
<dbReference type="InterPro" id="IPR025110">
    <property type="entry name" value="AMP-bd_C"/>
</dbReference>
<dbReference type="InterPro" id="IPR042099">
    <property type="entry name" value="ANL_N_sf"/>
</dbReference>
<dbReference type="InterPro" id="IPR050091">
    <property type="entry name" value="PKS_NRPS_Biosynth_Enz"/>
</dbReference>
<dbReference type="SUPFAM" id="SSF56801">
    <property type="entry name" value="Acetyl-CoA synthetase-like"/>
    <property type="match status" value="1"/>
</dbReference>
<dbReference type="InterPro" id="IPR020807">
    <property type="entry name" value="PKS_DH"/>
</dbReference>
<dbReference type="SMART" id="SM00824">
    <property type="entry name" value="PKS_TE"/>
    <property type="match status" value="1"/>
</dbReference>
<dbReference type="PROSITE" id="PS00606">
    <property type="entry name" value="KS3_1"/>
    <property type="match status" value="1"/>
</dbReference>
<dbReference type="SMART" id="SM00825">
    <property type="entry name" value="PKS_KS"/>
    <property type="match status" value="1"/>
</dbReference>
<reference evidence="11" key="1">
    <citation type="submission" date="2021-03" db="EMBL/GenBank/DDBJ databases">
        <title>Whole genome shotgun sequence of Actinoplanes auranticolor NBRC 12245.</title>
        <authorList>
            <person name="Komaki H."/>
            <person name="Tamura T."/>
        </authorList>
    </citation>
    <scope>NUCLEOTIDE SEQUENCE</scope>
    <source>
        <strain evidence="11">NBRC 12245</strain>
    </source>
</reference>
<dbReference type="Pfam" id="PF21089">
    <property type="entry name" value="PKS_DH_N"/>
    <property type="match status" value="1"/>
</dbReference>
<dbReference type="Pfam" id="PF14765">
    <property type="entry name" value="PS-DH"/>
    <property type="match status" value="1"/>
</dbReference>
<accession>A0A919STN8</accession>
<dbReference type="SUPFAM" id="SSF47336">
    <property type="entry name" value="ACP-like"/>
    <property type="match status" value="2"/>
</dbReference>
<dbReference type="InterPro" id="IPR014031">
    <property type="entry name" value="Ketoacyl_synth_C"/>
</dbReference>
<protein>
    <submittedName>
        <fullName evidence="11">Polyketide synthase</fullName>
    </submittedName>
</protein>
<dbReference type="Gene3D" id="3.40.50.720">
    <property type="entry name" value="NAD(P)-binding Rossmann-like Domain"/>
    <property type="match status" value="1"/>
</dbReference>
<dbReference type="InterPro" id="IPR020806">
    <property type="entry name" value="PKS_PP-bd"/>
</dbReference>
<dbReference type="Gene3D" id="3.30.300.30">
    <property type="match status" value="1"/>
</dbReference>
<dbReference type="InterPro" id="IPR016035">
    <property type="entry name" value="Acyl_Trfase/lysoPLipase"/>
</dbReference>
<dbReference type="Pfam" id="PF00501">
    <property type="entry name" value="AMP-binding"/>
    <property type="match status" value="1"/>
</dbReference>
<dbReference type="InterPro" id="IPR001031">
    <property type="entry name" value="Thioesterase"/>
</dbReference>
<dbReference type="Pfam" id="PF22953">
    <property type="entry name" value="SpnB_Rossmann"/>
    <property type="match status" value="1"/>
</dbReference>
<dbReference type="Pfam" id="PF00975">
    <property type="entry name" value="Thioesterase"/>
    <property type="match status" value="1"/>
</dbReference>
<feature type="domain" description="Ketosynthase family 3 (KS3)" evidence="9">
    <location>
        <begin position="604"/>
        <end position="1026"/>
    </location>
</feature>
<dbReference type="PROSITE" id="PS00012">
    <property type="entry name" value="PHOSPHOPANTETHEINE"/>
    <property type="match status" value="1"/>
</dbReference>
<dbReference type="InterPro" id="IPR036736">
    <property type="entry name" value="ACP-like_sf"/>
</dbReference>
<dbReference type="Pfam" id="PF00109">
    <property type="entry name" value="ketoacyl-synt"/>
    <property type="match status" value="1"/>
</dbReference>
<dbReference type="GO" id="GO:0006633">
    <property type="term" value="P:fatty acid biosynthetic process"/>
    <property type="evidence" value="ECO:0007669"/>
    <property type="project" value="InterPro"/>
</dbReference>
<dbReference type="SMART" id="SM00826">
    <property type="entry name" value="PKS_DH"/>
    <property type="match status" value="1"/>
</dbReference>
<dbReference type="InterPro" id="IPR020841">
    <property type="entry name" value="PKS_Beta-ketoAc_synthase_dom"/>
</dbReference>
<keyword evidence="3" id="KW-0597">Phosphoprotein</keyword>
<keyword evidence="12" id="KW-1185">Reference proteome</keyword>
<dbReference type="SUPFAM" id="SSF51735">
    <property type="entry name" value="NAD(P)-binding Rossmann-fold domains"/>
    <property type="match status" value="2"/>
</dbReference>
<keyword evidence="5" id="KW-0677">Repeat</keyword>
<dbReference type="InterPro" id="IPR049552">
    <property type="entry name" value="PKS_DH_N"/>
</dbReference>
<name>A0A919STN8_9ACTN</name>
<dbReference type="InterPro" id="IPR009081">
    <property type="entry name" value="PP-bd_ACP"/>
</dbReference>
<dbReference type="InterPro" id="IPR016039">
    <property type="entry name" value="Thiolase-like"/>
</dbReference>
<dbReference type="InterPro" id="IPR001227">
    <property type="entry name" value="Ac_transferase_dom_sf"/>
</dbReference>
<dbReference type="SUPFAM" id="SSF55048">
    <property type="entry name" value="Probable ACP-binding domain of malonyl-CoA ACP transacylase"/>
    <property type="match status" value="1"/>
</dbReference>
<dbReference type="InterPro" id="IPR006162">
    <property type="entry name" value="Ppantetheine_attach_site"/>
</dbReference>
<dbReference type="InterPro" id="IPR029058">
    <property type="entry name" value="AB_hydrolase_fold"/>
</dbReference>
<dbReference type="SUPFAM" id="SSF52151">
    <property type="entry name" value="FabD/lysophospholipase-like"/>
    <property type="match status" value="1"/>
</dbReference>
<keyword evidence="2" id="KW-0596">Phosphopantetheine</keyword>
<comment type="cofactor">
    <cofactor evidence="1">
        <name>pantetheine 4'-phosphate</name>
        <dbReference type="ChEBI" id="CHEBI:47942"/>
    </cofactor>
</comment>
<sequence>MSDHERHAPDRPEPMRSVPQLLQANARRLGDRTAFADDVRRVTWSELERRTARLAGALGVERGDRVAFCLGNGVDLVEVLLAAVRAGAVGVPLSPYATGAELAALIADCEPAVLVTDEAHLAQVTAAAGVRVVVHHDGLQDGATAPPPDDLGLDEPAFMLYTSGTGGVPKGAISTQRAALWSAVTCYGPLLGLTSDDHLLWPLPMAHSFAHSLCVLGVTAAGASARIVSEPDPATVLRLIADEAPTVLAGVPATYRRLLDAGRPVTASLRIALVAGAASDPALRTSVEALLGAPLLDCYGSTETCGMIAVEPAGAPRRRGTSGPPAPGVEVRLVDPATATAAEPGARGEIWVRGPNLMLGYHRKPAATARALQQGWYRTGDLGELDEAGHLSVVGRVSDRIIRGGTNVDPAEIERVLEGLAGVREAAVVARAHPLLGEVPVAFVVRTDETVDEAGLLRACAQVLSAHKVPEEVIFAPVIPRTRSGKPRHALLRESLAVAPTADTTRFSGLPAGARRSALTELVRAELSAVCGPVESLTTAFADLGVTSMAAMTVWHRLSLRTGLRLPATVMWDHPSPAALVAYLESRLPGGARTAVTERPGAGTDPVAIVAVGCRYPGGVSSPEDLWRVVAEGVDATSEFPSDRGWDVEALYDTDPDRIGTSYTRRGGFLHEAADFDPAFFGISPREALATDPQQRLLLEVAWEVFERAGIPAPELRDSDTGVFVGLMHSDYASRLSTHELESHLGVGSAGSLASGRIAYVLGLRGPALTIDTACSSSLVAMDLAARSLRAGECSLAIAGGVTVMSTPGPFLAFSRQRGLSPDGRCRSFSAGADGTAWAEGAGLVLLERLDDARRNGHPVLAVLRGSAVNSDGASNGLTAPNGEAQRDLIRLALADAGLRGADIDVVEGHGTATRLGDPIEATAVLATYGQDRDRPVWLGSVKSNLGHTQAAAGIAGVIKVIEAMRHQELPRSLYAGDPSPHVDWSAGAVRLLDTAQPWPAGARPRRAAVSSFGIGGTNAHVIIEEPPAGPEPVRSPDFDQAPWLLSAADEAGLRAYAGRLADAVPAAPPADVAYSLATGRAALGIRAAVRGGDLGALRDLALGVPRAGVRQATARREPQVAFLFTGQGAQRSGMGRELAAAFPPFARAHAAVCAAFTPYLDRPLREVIDDADDRQLHRTDYAQAALFAFEVALHALYESCGVRPAHLAGHSVGELVAAHVAGVLSLSDAVRLVAARGRLMAALPPGGAMAGVPASADEVEKLLADSTGPIALAAVNGPRSVVVSGTEEAVQELVTRLGRPAQRLTVSHAFHSPLLDPMLAGFRAVAESVTYHPPAVPVVSGLTGQPEPDAMATAGYWVRHARDTVRYADAVDWLDRAGTTAFVEVGPGAVLSVLAERCVAADSDAVFTPGVRSGTAALLDVLADLHVHGVAVDWRAVYADSGARRCALPTYPFQRQRYWIEATTAGPGSPHPLLGVAQPAADGPQVRHSGVLSTTRQPWLAGHVIGDDVVVPAAALIECAFQAAGGTGRLAELTISAPLVLTGPVDLQVVVDGTGAGDRPLTIWSRPQDSAQPWTSHATAVLTDPAGAAPAPMASWPPPGSQPVAVDYEGLEAAGFHYGGAFRAVTAVWHHGDEIYADLDLPAGEAVGAGRYGLHPALLDAALHAGLLAQPPDTMRVPHALRGVELHSPGAATARVTITRVSPDEVRVSVTDRAGRPVLTIDSLTTRELAGWNVARGLHRLDWVAAPDAGHDGPYEIFRPGAPADADVPARTRILLDATLARLREWVAADRPERLVVVTERATGAGPDPAAAAVWGLLGSARSEHPGRFAAVDLCGADASETALSRAAALAEPRLAVRAGTVLAPRLVPSGPADEAPPVLDPGRTVLITGGTGALGEILARHLVAEYGVRHLLLAGRRGTVPAWAADVPARVTVTACDVSDRSAVADLVASCRPSLTAVFHLAGVLDDGVLTAMTPERMSRVIAAKADAAWYLHEATEGLDLAAFVLYSSASGVLGRPGQANYAAANSFLDALAGLRAARGLPAQSLAWGLWDTADGGMPQRVASRQHLTGGGIRAITPTEGTALLDRALRTAEPVLVPIVVDTRALAGDGVPPVLAGLAPASAPRARAGGAEPGGWRAHLAALPAAERRPALQNLVQAEVAAVLGFPDGTALAVDRPFTDLGFDSLAAVQLRNRLGASSGVRLEATVALDHPTLAELTAHVYAALAGELPGSPAPAAVRDVRADRTERFTAIYHRVAREKGAREAMALRYLASYGLPAFGTDERDRHAVPPQTLARGDAARPVLAFIPDFLTLLDPAPVDLGRELAGEYDLRLLTNPGFGERREVPDTVATLVDLHADTVRDLAGDRSLVMVGYCTSGWIAHAVSERLTATGNPPAGLILIDSHHSDAGWDDKRALALATVDSHRPAEMFDGLVSDAMLLAGGAYVRLLDAWQPGPAAVPTLLLRAAPTREMLAADPGGDWRPRWPLPHEAVDIPGDHFTTLSQDARSTASAMREWLHALAAK</sequence>
<dbReference type="InterPro" id="IPR057326">
    <property type="entry name" value="KR_dom"/>
</dbReference>
<dbReference type="PANTHER" id="PTHR43775">
    <property type="entry name" value="FATTY ACID SYNTHASE"/>
    <property type="match status" value="1"/>
</dbReference>
<evidence type="ECO:0000256" key="7">
    <source>
        <dbReference type="PROSITE-ProRule" id="PRU01363"/>
    </source>
</evidence>
<dbReference type="SMART" id="SM00822">
    <property type="entry name" value="PKS_KR"/>
    <property type="match status" value="1"/>
</dbReference>
<dbReference type="Gene3D" id="3.10.129.110">
    <property type="entry name" value="Polyketide synthase dehydratase"/>
    <property type="match status" value="1"/>
</dbReference>
<evidence type="ECO:0000256" key="1">
    <source>
        <dbReference type="ARBA" id="ARBA00001957"/>
    </source>
</evidence>
<feature type="domain" description="Carrier" evidence="8">
    <location>
        <begin position="514"/>
        <end position="588"/>
    </location>
</feature>
<dbReference type="InterPro" id="IPR018201">
    <property type="entry name" value="Ketoacyl_synth_AS"/>
</dbReference>
<evidence type="ECO:0000256" key="6">
    <source>
        <dbReference type="ARBA" id="ARBA00023315"/>
    </source>
</evidence>
<evidence type="ECO:0000313" key="11">
    <source>
        <dbReference type="EMBL" id="GIM78155.1"/>
    </source>
</evidence>
<evidence type="ECO:0000259" key="9">
    <source>
        <dbReference type="PROSITE" id="PS52004"/>
    </source>
</evidence>
<dbReference type="FunFam" id="3.40.47.10:FF:000019">
    <property type="entry name" value="Polyketide synthase type I"/>
    <property type="match status" value="1"/>
</dbReference>
<dbReference type="InterPro" id="IPR049551">
    <property type="entry name" value="PKS_DH_C"/>
</dbReference>
<feature type="region of interest" description="C-terminal hotdog fold" evidence="7">
    <location>
        <begin position="1600"/>
        <end position="1736"/>
    </location>
</feature>
<dbReference type="Gene3D" id="3.40.50.12780">
    <property type="entry name" value="N-terminal domain of ligase-like"/>
    <property type="match status" value="1"/>
</dbReference>
<dbReference type="RefSeq" id="WP_212993761.1">
    <property type="nucleotide sequence ID" value="NZ_BAABEA010000016.1"/>
</dbReference>